<gene>
    <name evidence="5" type="primary">tvaII</name>
    <name evidence="5" type="ORF">KS4_29870</name>
</gene>
<keyword evidence="6" id="KW-1185">Reference proteome</keyword>
<name>A0A517YXH3_9BACT</name>
<dbReference type="Gene3D" id="2.60.40.1180">
    <property type="entry name" value="Golgi alpha-mannosidase II"/>
    <property type="match status" value="1"/>
</dbReference>
<dbReference type="InterPro" id="IPR013783">
    <property type="entry name" value="Ig-like_fold"/>
</dbReference>
<evidence type="ECO:0000256" key="3">
    <source>
        <dbReference type="SAM" id="SignalP"/>
    </source>
</evidence>
<dbReference type="InterPro" id="IPR013780">
    <property type="entry name" value="Glyco_hydro_b"/>
</dbReference>
<evidence type="ECO:0000256" key="2">
    <source>
        <dbReference type="ARBA" id="ARBA00023295"/>
    </source>
</evidence>
<dbReference type="SMART" id="SM00642">
    <property type="entry name" value="Aamy"/>
    <property type="match status" value="1"/>
</dbReference>
<dbReference type="PANTHER" id="PTHR10357:SF210">
    <property type="entry name" value="MALTODEXTRIN GLUCOSIDASE"/>
    <property type="match status" value="1"/>
</dbReference>
<dbReference type="CDD" id="cd02857">
    <property type="entry name" value="E_set_CDase_PDE_N"/>
    <property type="match status" value="1"/>
</dbReference>
<sequence length="951" mass="107102" precursor="true">MHLGRDQVRCVVFLAVLFSIASLASAAQNVVQHTFRFVAPHDAQVVSVIGSFNNWDPDAGVMIDEGQDIWSVTLPVSEGVHHYKFVVNNTKYFEDPTADAKLTEGDGHGGRNSGIAIGIAAEKVQLSDSQFENVLGEVSALTGKDILLPDGKYLHKFVYIPSKFIKEKINTVVLAGSMNGWSKDKTPMQDIGNGVYQIELPLEKGVHFYKFVVNNNRWMNDPASDKEFEMSDGNTGVNSAVFIGPDGRKLSKPKPNHINTAAVAIDGFSIFRSNHALIRIRVQAKDATAANLYYAPAQFNDVWQSLPMNLSESAMGFDVYSVDADSASDEIQFIFEIIDGNQSIYLSNSGIHQSLVKAKAAAFKRSMAFDFFVPEWTHKAIWYQIFPERFRNGDPSNDPKLTKRWTSEWFSMLPGEKGTMDDFYTGVGNVWWRKYGGDIQGLREALPYLRKLGVNAIYLNPVFEAESMHKYDATDYRHIDDNFGVKGDIEKLKGESLEPSTWQWSETDKMFLEFIDEAHKQGFKVIIDGVFNHVGPKHFAFQDVLKNGKDSIYAEWFDITDWGTGGEPGKPGGLQWNGWGGKNSGLPAWKKDPVLGLADAPSQHIFDITRRWMAPNGDVSRGIDGWRLDAPNDVPHAFWKRWRKVVKDINPDAYISGEIWHWAQDYLQGDEFDAVMNYLFAQAAQDFFVDVETQIKPTELATRLNRIIYNYPLQVSLAQQNLFDSHDTDRFSSMFVNPDISYDGANRLQDNGPDYNPRKPSALEYKRMIQAFAFQMTFVGAPMIYYGNEAGMYSPDDPSNRQPMTWPGMKFDDPEVGFNPEIFASTQKLIAVRRKLPALQTGLYRQLIADDDRNIFSFIRENEQGRVYILINRSNTDYTIEVPVDLRDANINFVNVLGQNQTTLTTGNTPDARPELALTKAAKSQKPTNGSLIISVPAYETAVLVDINNMK</sequence>
<dbReference type="OrthoDB" id="9805159at2"/>
<dbReference type="InterPro" id="IPR004185">
    <property type="entry name" value="Glyco_hydro_13_lg-like_dom"/>
</dbReference>
<dbReference type="EMBL" id="CP036425">
    <property type="protein sequence ID" value="QDU34910.1"/>
    <property type="molecule type" value="Genomic_DNA"/>
</dbReference>
<feature type="domain" description="Glycosyl hydrolase family 13 catalytic" evidence="4">
    <location>
        <begin position="384"/>
        <end position="833"/>
    </location>
</feature>
<dbReference type="SUPFAM" id="SSF51011">
    <property type="entry name" value="Glycosyl hydrolase domain"/>
    <property type="match status" value="1"/>
</dbReference>
<proteinExistence type="predicted"/>
<dbReference type="InterPro" id="IPR014756">
    <property type="entry name" value="Ig_E-set"/>
</dbReference>
<dbReference type="InterPro" id="IPR017853">
    <property type="entry name" value="GH"/>
</dbReference>
<keyword evidence="3" id="KW-0732">Signal</keyword>
<dbReference type="Gene3D" id="2.60.40.10">
    <property type="entry name" value="Immunoglobulins"/>
    <property type="match status" value="3"/>
</dbReference>
<evidence type="ECO:0000256" key="1">
    <source>
        <dbReference type="ARBA" id="ARBA00022801"/>
    </source>
</evidence>
<dbReference type="GO" id="GO:0031216">
    <property type="term" value="F:neopullulanase activity"/>
    <property type="evidence" value="ECO:0007669"/>
    <property type="project" value="UniProtKB-EC"/>
</dbReference>
<accession>A0A517YXH3</accession>
<dbReference type="Pfam" id="PF02903">
    <property type="entry name" value="Alpha-amylase_N"/>
    <property type="match status" value="1"/>
</dbReference>
<dbReference type="Pfam" id="PF00128">
    <property type="entry name" value="Alpha-amylase"/>
    <property type="match status" value="2"/>
</dbReference>
<dbReference type="SUPFAM" id="SSF81296">
    <property type="entry name" value="E set domains"/>
    <property type="match status" value="3"/>
</dbReference>
<evidence type="ECO:0000259" key="4">
    <source>
        <dbReference type="SMART" id="SM00642"/>
    </source>
</evidence>
<dbReference type="EC" id="3.2.1.135" evidence="5"/>
<keyword evidence="1 5" id="KW-0378">Hydrolase</keyword>
<dbReference type="InterPro" id="IPR006047">
    <property type="entry name" value="GH13_cat_dom"/>
</dbReference>
<feature type="chain" id="PRO_5022160578" evidence="3">
    <location>
        <begin position="27"/>
        <end position="951"/>
    </location>
</feature>
<feature type="signal peptide" evidence="3">
    <location>
        <begin position="1"/>
        <end position="26"/>
    </location>
</feature>
<dbReference type="InterPro" id="IPR032640">
    <property type="entry name" value="AMPK1_CBM"/>
</dbReference>
<dbReference type="SUPFAM" id="SSF51445">
    <property type="entry name" value="(Trans)glycosidases"/>
    <property type="match status" value="1"/>
</dbReference>
<organism evidence="5 6">
    <name type="scientific">Poriferisphaera corsica</name>
    <dbReference type="NCBI Taxonomy" id="2528020"/>
    <lineage>
        <taxon>Bacteria</taxon>
        <taxon>Pseudomonadati</taxon>
        <taxon>Planctomycetota</taxon>
        <taxon>Phycisphaerae</taxon>
        <taxon>Phycisphaerales</taxon>
        <taxon>Phycisphaeraceae</taxon>
        <taxon>Poriferisphaera</taxon>
    </lineage>
</organism>
<dbReference type="KEGG" id="pcor:KS4_29870"/>
<protein>
    <submittedName>
        <fullName evidence="5">Neopullulanase 2</fullName>
        <ecNumber evidence="5">3.2.1.135</ecNumber>
    </submittedName>
</protein>
<reference evidence="5 6" key="1">
    <citation type="submission" date="2019-02" db="EMBL/GenBank/DDBJ databases">
        <title>Deep-cultivation of Planctomycetes and their phenomic and genomic characterization uncovers novel biology.</title>
        <authorList>
            <person name="Wiegand S."/>
            <person name="Jogler M."/>
            <person name="Boedeker C."/>
            <person name="Pinto D."/>
            <person name="Vollmers J."/>
            <person name="Rivas-Marin E."/>
            <person name="Kohn T."/>
            <person name="Peeters S.H."/>
            <person name="Heuer A."/>
            <person name="Rast P."/>
            <person name="Oberbeckmann S."/>
            <person name="Bunk B."/>
            <person name="Jeske O."/>
            <person name="Meyerdierks A."/>
            <person name="Storesund J.E."/>
            <person name="Kallscheuer N."/>
            <person name="Luecker S."/>
            <person name="Lage O.M."/>
            <person name="Pohl T."/>
            <person name="Merkel B.J."/>
            <person name="Hornburger P."/>
            <person name="Mueller R.-W."/>
            <person name="Bruemmer F."/>
            <person name="Labrenz M."/>
            <person name="Spormann A.M."/>
            <person name="Op den Camp H."/>
            <person name="Overmann J."/>
            <person name="Amann R."/>
            <person name="Jetten M.S.M."/>
            <person name="Mascher T."/>
            <person name="Medema M.H."/>
            <person name="Devos D.P."/>
            <person name="Kaster A.-K."/>
            <person name="Ovreas L."/>
            <person name="Rohde M."/>
            <person name="Galperin M.Y."/>
            <person name="Jogler C."/>
        </authorList>
    </citation>
    <scope>NUCLEOTIDE SEQUENCE [LARGE SCALE GENOMIC DNA]</scope>
    <source>
        <strain evidence="5 6">KS4</strain>
    </source>
</reference>
<dbReference type="CDD" id="cd11338">
    <property type="entry name" value="AmyAc_CMD"/>
    <property type="match status" value="1"/>
</dbReference>
<evidence type="ECO:0000313" key="6">
    <source>
        <dbReference type="Proteomes" id="UP000317369"/>
    </source>
</evidence>
<evidence type="ECO:0000313" key="5">
    <source>
        <dbReference type="EMBL" id="QDU34910.1"/>
    </source>
</evidence>
<dbReference type="Proteomes" id="UP000317369">
    <property type="component" value="Chromosome"/>
</dbReference>
<dbReference type="Pfam" id="PF16561">
    <property type="entry name" value="AMPK1_CBM"/>
    <property type="match status" value="2"/>
</dbReference>
<dbReference type="AlphaFoldDB" id="A0A517YXH3"/>
<dbReference type="PANTHER" id="PTHR10357">
    <property type="entry name" value="ALPHA-AMYLASE FAMILY MEMBER"/>
    <property type="match status" value="1"/>
</dbReference>
<dbReference type="GO" id="GO:0005975">
    <property type="term" value="P:carbohydrate metabolic process"/>
    <property type="evidence" value="ECO:0007669"/>
    <property type="project" value="InterPro"/>
</dbReference>
<dbReference type="Gene3D" id="3.20.20.80">
    <property type="entry name" value="Glycosidases"/>
    <property type="match status" value="1"/>
</dbReference>
<keyword evidence="2 5" id="KW-0326">Glycosidase</keyword>